<dbReference type="InterPro" id="IPR050811">
    <property type="entry name" value="Phosphate_ABC_transporter"/>
</dbReference>
<dbReference type="EMBL" id="FNNO01000009">
    <property type="protein sequence ID" value="SDX13029.1"/>
    <property type="molecule type" value="Genomic_DNA"/>
</dbReference>
<dbReference type="InterPro" id="IPR024370">
    <property type="entry name" value="PBP_domain"/>
</dbReference>
<gene>
    <name evidence="3" type="ORF">SAMN05444410_109125</name>
</gene>
<dbReference type="SUPFAM" id="SSF53850">
    <property type="entry name" value="Periplasmic binding protein-like II"/>
    <property type="match status" value="1"/>
</dbReference>
<evidence type="ECO:0000313" key="4">
    <source>
        <dbReference type="Proteomes" id="UP000198711"/>
    </source>
</evidence>
<evidence type="ECO:0000259" key="2">
    <source>
        <dbReference type="Pfam" id="PF12849"/>
    </source>
</evidence>
<evidence type="ECO:0000313" key="3">
    <source>
        <dbReference type="EMBL" id="SDX13029.1"/>
    </source>
</evidence>
<dbReference type="AlphaFoldDB" id="A0A8X8IDG6"/>
<dbReference type="PANTHER" id="PTHR30570:SF1">
    <property type="entry name" value="PHOSPHATE-BINDING PROTEIN PSTS"/>
    <property type="match status" value="1"/>
</dbReference>
<evidence type="ECO:0000256" key="1">
    <source>
        <dbReference type="ARBA" id="ARBA00022729"/>
    </source>
</evidence>
<sequence>MKKGLIYAGCLLLMLTGAGCKSRPGTDTRDTPEQGTINISVDESFKPVIEEQLRVHHASFPNTKINVSYKPEAACFRDLQSDSTRMIIVARGLTEKEQVYYGDKLSFRPQFAPLAYDAVAVIINRASEDSVFTMARLKDILSGKEKLTAVMDGENATSTVRFLQDSILKGASFGANVVAAQGSQAVIDLVSKRSDVVGFVGQSWVGDGYDPKQVEYLKTIRLGLVECVLCKERDLFTKPSQASITHGEYPLARPLYYILKENAAGLGTGFMNFMSMERGQLIFRRAFLAPAKMGFDQRRGMIKESD</sequence>
<reference evidence="3 4" key="1">
    <citation type="submission" date="2016-10" db="EMBL/GenBank/DDBJ databases">
        <authorList>
            <person name="Varghese N."/>
            <person name="Submissions S."/>
        </authorList>
    </citation>
    <scope>NUCLEOTIDE SEQUENCE [LARGE SCALE GENOMIC DNA]</scope>
    <source>
        <strain evidence="3 4">DSM 25353</strain>
    </source>
</reference>
<protein>
    <submittedName>
        <fullName evidence="3">Phosphate ABC transporter substrate-binding protein, PhoT family</fullName>
    </submittedName>
</protein>
<feature type="domain" description="PBP" evidence="2">
    <location>
        <begin position="30"/>
        <end position="274"/>
    </location>
</feature>
<dbReference type="RefSeq" id="WP_092724113.1">
    <property type="nucleotide sequence ID" value="NZ_FNNO01000009.1"/>
</dbReference>
<dbReference type="Proteomes" id="UP000198711">
    <property type="component" value="Unassembled WGS sequence"/>
</dbReference>
<comment type="caution">
    <text evidence="3">The sequence shown here is derived from an EMBL/GenBank/DDBJ whole genome shotgun (WGS) entry which is preliminary data.</text>
</comment>
<proteinExistence type="predicted"/>
<dbReference type="Gene3D" id="3.40.190.10">
    <property type="entry name" value="Periplasmic binding protein-like II"/>
    <property type="match status" value="3"/>
</dbReference>
<dbReference type="PANTHER" id="PTHR30570">
    <property type="entry name" value="PERIPLASMIC PHOSPHATE BINDING COMPONENT OF PHOSPHATE ABC TRANSPORTER"/>
    <property type="match status" value="1"/>
</dbReference>
<accession>A0A8X8IDG6</accession>
<organism evidence="3 4">
    <name type="scientific">Hydrobacter penzbergensis</name>
    <dbReference type="NCBI Taxonomy" id="1235997"/>
    <lineage>
        <taxon>Bacteria</taxon>
        <taxon>Pseudomonadati</taxon>
        <taxon>Bacteroidota</taxon>
        <taxon>Chitinophagia</taxon>
        <taxon>Chitinophagales</taxon>
        <taxon>Chitinophagaceae</taxon>
        <taxon>Hydrobacter</taxon>
    </lineage>
</organism>
<keyword evidence="1" id="KW-0732">Signal</keyword>
<keyword evidence="4" id="KW-1185">Reference proteome</keyword>
<dbReference type="Pfam" id="PF12849">
    <property type="entry name" value="PBP_like_2"/>
    <property type="match status" value="1"/>
</dbReference>
<name>A0A8X8IDG6_9BACT</name>
<dbReference type="PROSITE" id="PS51257">
    <property type="entry name" value="PROKAR_LIPOPROTEIN"/>
    <property type="match status" value="1"/>
</dbReference>